<accession>A0A3P3XIV4</accession>
<protein>
    <submittedName>
        <fullName evidence="1">Phosphoesterase family protein</fullName>
    </submittedName>
</protein>
<dbReference type="EMBL" id="FWDM01000014">
    <property type="protein sequence ID" value="SLM12029.1"/>
    <property type="molecule type" value="Genomic_DNA"/>
</dbReference>
<dbReference type="SUPFAM" id="SSF56300">
    <property type="entry name" value="Metallo-dependent phosphatases"/>
    <property type="match status" value="1"/>
</dbReference>
<dbReference type="PANTHER" id="PTHR36303">
    <property type="entry name" value="2',3'-CYCLIC-NUCLEOTIDE 2'-PHOSPHODIESTERASE"/>
    <property type="match status" value="1"/>
</dbReference>
<proteinExistence type="predicted"/>
<dbReference type="Pfam" id="PF13277">
    <property type="entry name" value="YmdB"/>
    <property type="match status" value="1"/>
</dbReference>
<evidence type="ECO:0000313" key="1">
    <source>
        <dbReference type="EMBL" id="SLM12029.1"/>
    </source>
</evidence>
<dbReference type="InterPro" id="IPR029052">
    <property type="entry name" value="Metallo-depent_PP-like"/>
</dbReference>
<dbReference type="AlphaFoldDB" id="A0A3P3XIV4"/>
<organism evidence="1">
    <name type="scientific">uncultured spirochete</name>
    <dbReference type="NCBI Taxonomy" id="156406"/>
    <lineage>
        <taxon>Bacteria</taxon>
        <taxon>Pseudomonadati</taxon>
        <taxon>Spirochaetota</taxon>
        <taxon>Spirochaetia</taxon>
        <taxon>Spirochaetales</taxon>
        <taxon>environmental samples</taxon>
    </lineage>
</organism>
<dbReference type="Gene3D" id="3.60.21.10">
    <property type="match status" value="1"/>
</dbReference>
<dbReference type="InterPro" id="IPR005235">
    <property type="entry name" value="YmdB-like"/>
</dbReference>
<sequence length="275" mass="29448">MAITIVFFGEIVGKTGVFTVKSTMAEIRRRFQPDFVLANADSATGGAGLGIQHAVYLRKLGIDCITMGEAAYYKPDMTEFYPKAGWVLRPANLPEGDPGRGWKIFQKEGKKIAVVALLGQSGFARVHADNPFFAVDQLSHILHRETSCIVVNFHAATTAEKLSLARHADGKVSALLGTGGKVLTADARILPKKTAAITDLGRIGSILSVGGFDPEVKVKEFLTGVPAWGKDASAQPEAQGVCIRFDDEGVALSIESFRIQGKEIVDEGSSDSNQN</sequence>
<gene>
    <name evidence="1" type="ORF">SPIROBIBN47_210186</name>
</gene>
<dbReference type="GO" id="GO:0004113">
    <property type="term" value="F:2',3'-cyclic-nucleotide 3'-phosphodiesterase activity"/>
    <property type="evidence" value="ECO:0007669"/>
    <property type="project" value="TreeGrafter"/>
</dbReference>
<dbReference type="PANTHER" id="PTHR36303:SF1">
    <property type="entry name" value="2',3'-CYCLIC-NUCLEOTIDE 2'-PHOSPHODIESTERASE"/>
    <property type="match status" value="1"/>
</dbReference>
<name>A0A3P3XIV4_9SPIR</name>
<reference evidence="1" key="1">
    <citation type="submission" date="2017-02" db="EMBL/GenBank/DDBJ databases">
        <authorList>
            <person name="Regsiter A."/>
            <person name="William W."/>
        </authorList>
    </citation>
    <scope>NUCLEOTIDE SEQUENCE</scope>
    <source>
        <strain evidence="1">Bib</strain>
    </source>
</reference>